<sequence>MKKMFLTLCVAAALMCGHTAWAAHVTETEATARLKTALSQSFATATHVRWYTDDQKVFTAKFLVGETQVSAYFDADGNLLSTRRYITEEQLPLAVVTKVKKRYPSHEIRSTVELDAGNTTTYYITLEAETTWMVVKSDSNGQLSVYQRLKKA</sequence>
<dbReference type="SUPFAM" id="SSF160574">
    <property type="entry name" value="BT0923-like"/>
    <property type="match status" value="1"/>
</dbReference>
<dbReference type="AlphaFoldDB" id="A0A1H7ITN7"/>
<reference evidence="2 3" key="1">
    <citation type="submission" date="2016-10" db="EMBL/GenBank/DDBJ databases">
        <authorList>
            <person name="de Groot N.N."/>
        </authorList>
    </citation>
    <scope>NUCLEOTIDE SEQUENCE [LARGE SCALE GENOMIC DNA]</scope>
    <source>
        <strain evidence="2 3">DSM 21039</strain>
    </source>
</reference>
<keyword evidence="1" id="KW-0732">Signal</keyword>
<evidence type="ECO:0000313" key="3">
    <source>
        <dbReference type="Proteomes" id="UP000198984"/>
    </source>
</evidence>
<dbReference type="STRING" id="573321.SAMN04488505_101647"/>
<evidence type="ECO:0000313" key="2">
    <source>
        <dbReference type="EMBL" id="SEK65776.1"/>
    </source>
</evidence>
<dbReference type="RefSeq" id="WP_143080890.1">
    <property type="nucleotide sequence ID" value="NZ_FOBB01000001.1"/>
</dbReference>
<dbReference type="Gene3D" id="3.10.450.360">
    <property type="match status" value="1"/>
</dbReference>
<dbReference type="OrthoDB" id="670761at2"/>
<protein>
    <submittedName>
        <fullName evidence="2">Uncharacterized protein</fullName>
    </submittedName>
</protein>
<organism evidence="2 3">
    <name type="scientific">Chitinophaga rupis</name>
    <dbReference type="NCBI Taxonomy" id="573321"/>
    <lineage>
        <taxon>Bacteria</taxon>
        <taxon>Pseudomonadati</taxon>
        <taxon>Bacteroidota</taxon>
        <taxon>Chitinophagia</taxon>
        <taxon>Chitinophagales</taxon>
        <taxon>Chitinophagaceae</taxon>
        <taxon>Chitinophaga</taxon>
    </lineage>
</organism>
<name>A0A1H7ITN7_9BACT</name>
<feature type="chain" id="PRO_5011599379" evidence="1">
    <location>
        <begin position="23"/>
        <end position="152"/>
    </location>
</feature>
<accession>A0A1H7ITN7</accession>
<gene>
    <name evidence="2" type="ORF">SAMN04488505_101647</name>
</gene>
<evidence type="ECO:0000256" key="1">
    <source>
        <dbReference type="SAM" id="SignalP"/>
    </source>
</evidence>
<dbReference type="EMBL" id="FOBB01000001">
    <property type="protein sequence ID" value="SEK65776.1"/>
    <property type="molecule type" value="Genomic_DNA"/>
</dbReference>
<dbReference type="Proteomes" id="UP000198984">
    <property type="component" value="Unassembled WGS sequence"/>
</dbReference>
<feature type="signal peptide" evidence="1">
    <location>
        <begin position="1"/>
        <end position="22"/>
    </location>
</feature>
<keyword evidence="3" id="KW-1185">Reference proteome</keyword>
<proteinExistence type="predicted"/>